<feature type="region of interest" description="Disordered" evidence="1">
    <location>
        <begin position="244"/>
        <end position="279"/>
    </location>
</feature>
<gene>
    <name evidence="2" type="ORF">I41_36620</name>
</gene>
<dbReference type="KEGG" id="llh:I41_36620"/>
<name>A0A517U1F0_9BACT</name>
<dbReference type="RefSeq" id="WP_145434212.1">
    <property type="nucleotide sequence ID" value="NZ_CP036339.1"/>
</dbReference>
<organism evidence="2 3">
    <name type="scientific">Lacipirellula limnantheis</name>
    <dbReference type="NCBI Taxonomy" id="2528024"/>
    <lineage>
        <taxon>Bacteria</taxon>
        <taxon>Pseudomonadati</taxon>
        <taxon>Planctomycetota</taxon>
        <taxon>Planctomycetia</taxon>
        <taxon>Pirellulales</taxon>
        <taxon>Lacipirellulaceae</taxon>
        <taxon>Lacipirellula</taxon>
    </lineage>
</organism>
<evidence type="ECO:0000256" key="1">
    <source>
        <dbReference type="SAM" id="MobiDB-lite"/>
    </source>
</evidence>
<dbReference type="EMBL" id="CP036339">
    <property type="protein sequence ID" value="QDT74465.1"/>
    <property type="molecule type" value="Genomic_DNA"/>
</dbReference>
<keyword evidence="3" id="KW-1185">Reference proteome</keyword>
<reference evidence="2 3" key="1">
    <citation type="submission" date="2019-02" db="EMBL/GenBank/DDBJ databases">
        <title>Deep-cultivation of Planctomycetes and their phenomic and genomic characterization uncovers novel biology.</title>
        <authorList>
            <person name="Wiegand S."/>
            <person name="Jogler M."/>
            <person name="Boedeker C."/>
            <person name="Pinto D."/>
            <person name="Vollmers J."/>
            <person name="Rivas-Marin E."/>
            <person name="Kohn T."/>
            <person name="Peeters S.H."/>
            <person name="Heuer A."/>
            <person name="Rast P."/>
            <person name="Oberbeckmann S."/>
            <person name="Bunk B."/>
            <person name="Jeske O."/>
            <person name="Meyerdierks A."/>
            <person name="Storesund J.E."/>
            <person name="Kallscheuer N."/>
            <person name="Luecker S."/>
            <person name="Lage O.M."/>
            <person name="Pohl T."/>
            <person name="Merkel B.J."/>
            <person name="Hornburger P."/>
            <person name="Mueller R.-W."/>
            <person name="Bruemmer F."/>
            <person name="Labrenz M."/>
            <person name="Spormann A.M."/>
            <person name="Op den Camp H."/>
            <person name="Overmann J."/>
            <person name="Amann R."/>
            <person name="Jetten M.S.M."/>
            <person name="Mascher T."/>
            <person name="Medema M.H."/>
            <person name="Devos D.P."/>
            <person name="Kaster A.-K."/>
            <person name="Ovreas L."/>
            <person name="Rohde M."/>
            <person name="Galperin M.Y."/>
            <person name="Jogler C."/>
        </authorList>
    </citation>
    <scope>NUCLEOTIDE SEQUENCE [LARGE SCALE GENOMIC DNA]</scope>
    <source>
        <strain evidence="2 3">I41</strain>
    </source>
</reference>
<feature type="region of interest" description="Disordered" evidence="1">
    <location>
        <begin position="1"/>
        <end position="46"/>
    </location>
</feature>
<dbReference type="Proteomes" id="UP000317909">
    <property type="component" value="Chromosome"/>
</dbReference>
<accession>A0A517U1F0</accession>
<feature type="compositionally biased region" description="Polar residues" evidence="1">
    <location>
        <begin position="1"/>
        <end position="19"/>
    </location>
</feature>
<proteinExistence type="predicted"/>
<feature type="compositionally biased region" description="Basic residues" evidence="1">
    <location>
        <begin position="269"/>
        <end position="279"/>
    </location>
</feature>
<dbReference type="AlphaFoldDB" id="A0A517U1F0"/>
<sequence>MSRQSVRQSNDDAASSNSRVLRERRRPPKPAETGIYRRKSHQRQPDEPCIRLDHYLNIDDNDDPAIVDGGASAYGSVTSLSLPQTLFENRPGPVERLFQLLEHQFVEIACDCQERLKADARKSKNQRMKPAERATLKEAAQEGWEARQWLVRCGELAQEGNVVGEKQMVLLAAVLYVGRLAERLDVRRAEPLAAAGRASRRGARAAASKTNANGRKKNEERNAAWQQQINELVMKKGLSYSQAKKRVATEAGVSDETVDRGTTNPRPRNGGRHAKKSAP</sequence>
<evidence type="ECO:0000313" key="2">
    <source>
        <dbReference type="EMBL" id="QDT74465.1"/>
    </source>
</evidence>
<protein>
    <submittedName>
        <fullName evidence="2">Uncharacterized protein</fullName>
    </submittedName>
</protein>
<feature type="region of interest" description="Disordered" evidence="1">
    <location>
        <begin position="193"/>
        <end position="221"/>
    </location>
</feature>
<evidence type="ECO:0000313" key="3">
    <source>
        <dbReference type="Proteomes" id="UP000317909"/>
    </source>
</evidence>